<gene>
    <name evidence="4" type="ORF">BSPP4475_04775</name>
</gene>
<evidence type="ECO:0000313" key="4">
    <source>
        <dbReference type="EMBL" id="CAJ1001640.1"/>
    </source>
</evidence>
<proteinExistence type="predicted"/>
<sequence length="261" mass="28926">MKWKKAVACAVGLQLLLTVPAVADVTAKITVNGHAVQWKHEAITVNQRTYAAAADVSEFLQAAWKVEGNTGVLSLPSNRTLAFKLNTGEVAVDGKWTTIEHGAREYNGTVYLPLRWVIEQAGLSIQWNPTTKEVDIVKPKGDDDAFKVLENGQLSAEEKAFVQKVKEQRGVHNLGDLYVIALGQAPNPGYGLKVTGTEWSLEQLKVYVKQTKPEPGRLYAQVITYPYLVARVKLPPNTTIQFYDADTKQPLFEQQKIQPGR</sequence>
<organism evidence="4 5">
    <name type="scientific">Brevibacillus aydinogluensis</name>
    <dbReference type="NCBI Taxonomy" id="927786"/>
    <lineage>
        <taxon>Bacteria</taxon>
        <taxon>Bacillati</taxon>
        <taxon>Bacillota</taxon>
        <taxon>Bacilli</taxon>
        <taxon>Bacillales</taxon>
        <taxon>Paenibacillaceae</taxon>
        <taxon>Brevibacillus</taxon>
    </lineage>
</organism>
<evidence type="ECO:0000259" key="2">
    <source>
        <dbReference type="Pfam" id="PF07833"/>
    </source>
</evidence>
<dbReference type="RefSeq" id="WP_171566030.1">
    <property type="nucleotide sequence ID" value="NZ_JAUSVZ010000007.1"/>
</dbReference>
<evidence type="ECO:0000256" key="1">
    <source>
        <dbReference type="SAM" id="SignalP"/>
    </source>
</evidence>
<protein>
    <submittedName>
        <fullName evidence="4">Copper amine oxidase</fullName>
    </submittedName>
</protein>
<dbReference type="SUPFAM" id="SSF55383">
    <property type="entry name" value="Copper amine oxidase, domain N"/>
    <property type="match status" value="1"/>
</dbReference>
<evidence type="ECO:0000313" key="5">
    <source>
        <dbReference type="Proteomes" id="UP001189619"/>
    </source>
</evidence>
<dbReference type="KEGG" id="bayd:BSPP4475_04775"/>
<dbReference type="AlphaFoldDB" id="A0AA48M5F9"/>
<feature type="signal peptide" evidence="1">
    <location>
        <begin position="1"/>
        <end position="23"/>
    </location>
</feature>
<feature type="chain" id="PRO_5041260277" evidence="1">
    <location>
        <begin position="24"/>
        <end position="261"/>
    </location>
</feature>
<dbReference type="Proteomes" id="UP001189619">
    <property type="component" value="Chromosome"/>
</dbReference>
<keyword evidence="1" id="KW-0732">Signal</keyword>
<dbReference type="InterPro" id="IPR025748">
    <property type="entry name" value="PrcB_C_dom"/>
</dbReference>
<feature type="domain" description="Copper amine oxidase-like N-terminal" evidence="2">
    <location>
        <begin position="30"/>
        <end position="136"/>
    </location>
</feature>
<evidence type="ECO:0000259" key="3">
    <source>
        <dbReference type="Pfam" id="PF14343"/>
    </source>
</evidence>
<reference evidence="4" key="1">
    <citation type="submission" date="2023-07" db="EMBL/GenBank/DDBJ databases">
        <authorList>
            <person name="Ivanov I."/>
            <person name="Teneva D."/>
            <person name="Stoikov I."/>
        </authorList>
    </citation>
    <scope>NUCLEOTIDE SEQUENCE</scope>
    <source>
        <strain evidence="4">4475</strain>
    </source>
</reference>
<name>A0AA48M5F9_9BACL</name>
<dbReference type="InterPro" id="IPR036582">
    <property type="entry name" value="Mao_N_sf"/>
</dbReference>
<accession>A0AA48M5F9</accession>
<feature type="domain" description="PrcB C-terminal" evidence="3">
    <location>
        <begin position="179"/>
        <end position="233"/>
    </location>
</feature>
<dbReference type="Pfam" id="PF07833">
    <property type="entry name" value="Cu_amine_oxidN1"/>
    <property type="match status" value="1"/>
</dbReference>
<dbReference type="InterPro" id="IPR012854">
    <property type="entry name" value="Cu_amine_oxidase-like_N"/>
</dbReference>
<dbReference type="Pfam" id="PF14343">
    <property type="entry name" value="PrcB_C"/>
    <property type="match status" value="1"/>
</dbReference>
<dbReference type="EMBL" id="OY569118">
    <property type="protein sequence ID" value="CAJ1001640.1"/>
    <property type="molecule type" value="Genomic_DNA"/>
</dbReference>
<keyword evidence="5" id="KW-1185">Reference proteome</keyword>